<evidence type="ECO:0000313" key="3">
    <source>
        <dbReference type="Proteomes" id="UP000514752"/>
    </source>
</evidence>
<dbReference type="AlphaFoldDB" id="A0A7D7NAX6"/>
<evidence type="ECO:0000256" key="1">
    <source>
        <dbReference type="SAM" id="Phobius"/>
    </source>
</evidence>
<proteinExistence type="predicted"/>
<sequence>MGHPVLEWRFRAESPWLLVLIALPWLVVLLLLWQALRSFEAGGAVFLLPAALFAFVGGAAWRLWFASCRRTRGGWEYIRLDEDALSWAIDGHGSGRVEYAWLTVVGGVRSCHGVYLQYVPPGHTALLPQTVCLDVRRIRQAGWMGALAIERAIRKRCPPGNLYRV</sequence>
<reference evidence="2 3" key="1">
    <citation type="submission" date="2020-07" db="EMBL/GenBank/DDBJ databases">
        <title>Genomic diversity of species in the Neisseriaceae family.</title>
        <authorList>
            <person name="Vincent A.T."/>
            <person name="Bernet E."/>
            <person name="Veyrier F.J."/>
        </authorList>
    </citation>
    <scope>NUCLEOTIDE SEQUENCE [LARGE SCALE GENOMIC DNA]</scope>
    <source>
        <strain evidence="2 3">DSM 22244</strain>
    </source>
</reference>
<accession>A0A7D7NAX6</accession>
<gene>
    <name evidence="2" type="ORF">H3L94_08505</name>
</gene>
<dbReference type="RefSeq" id="WP_182121664.1">
    <property type="nucleotide sequence ID" value="NZ_CP059567.1"/>
</dbReference>
<name>A0A7D7NAX6_9NEIS</name>
<dbReference type="EMBL" id="CP059567">
    <property type="protein sequence ID" value="QMT39898.1"/>
    <property type="molecule type" value="Genomic_DNA"/>
</dbReference>
<feature type="transmembrane region" description="Helical" evidence="1">
    <location>
        <begin position="16"/>
        <end position="36"/>
    </location>
</feature>
<feature type="transmembrane region" description="Helical" evidence="1">
    <location>
        <begin position="42"/>
        <end position="65"/>
    </location>
</feature>
<protein>
    <submittedName>
        <fullName evidence="2">Uncharacterized protein</fullName>
    </submittedName>
</protein>
<keyword evidence="1" id="KW-1133">Transmembrane helix</keyword>
<keyword evidence="1" id="KW-0812">Transmembrane</keyword>
<evidence type="ECO:0000313" key="2">
    <source>
        <dbReference type="EMBL" id="QMT39898.1"/>
    </source>
</evidence>
<organism evidence="2 3">
    <name type="scientific">Neisseria shayeganii</name>
    <dbReference type="NCBI Taxonomy" id="607712"/>
    <lineage>
        <taxon>Bacteria</taxon>
        <taxon>Pseudomonadati</taxon>
        <taxon>Pseudomonadota</taxon>
        <taxon>Betaproteobacteria</taxon>
        <taxon>Neisseriales</taxon>
        <taxon>Neisseriaceae</taxon>
        <taxon>Neisseria</taxon>
    </lineage>
</organism>
<dbReference type="KEGG" id="nsg:H3L94_08505"/>
<keyword evidence="1" id="KW-0472">Membrane</keyword>
<dbReference type="Proteomes" id="UP000514752">
    <property type="component" value="Chromosome"/>
</dbReference>